<gene>
    <name evidence="1" type="ORF">L6452_42798</name>
</gene>
<keyword evidence="2" id="KW-1185">Reference proteome</keyword>
<organism evidence="1 2">
    <name type="scientific">Arctium lappa</name>
    <name type="common">Greater burdock</name>
    <name type="synonym">Lappa major</name>
    <dbReference type="NCBI Taxonomy" id="4217"/>
    <lineage>
        <taxon>Eukaryota</taxon>
        <taxon>Viridiplantae</taxon>
        <taxon>Streptophyta</taxon>
        <taxon>Embryophyta</taxon>
        <taxon>Tracheophyta</taxon>
        <taxon>Spermatophyta</taxon>
        <taxon>Magnoliopsida</taxon>
        <taxon>eudicotyledons</taxon>
        <taxon>Gunneridae</taxon>
        <taxon>Pentapetalae</taxon>
        <taxon>asterids</taxon>
        <taxon>campanulids</taxon>
        <taxon>Asterales</taxon>
        <taxon>Asteraceae</taxon>
        <taxon>Carduoideae</taxon>
        <taxon>Cardueae</taxon>
        <taxon>Arctiinae</taxon>
        <taxon>Arctium</taxon>
    </lineage>
</organism>
<dbReference type="EMBL" id="CM042063">
    <property type="protein sequence ID" value="KAI3667729.1"/>
    <property type="molecule type" value="Genomic_DNA"/>
</dbReference>
<comment type="caution">
    <text evidence="1">The sequence shown here is derived from an EMBL/GenBank/DDBJ whole genome shotgun (WGS) entry which is preliminary data.</text>
</comment>
<name>A0ACB8XJ89_ARCLA</name>
<evidence type="ECO:0000313" key="1">
    <source>
        <dbReference type="EMBL" id="KAI3667729.1"/>
    </source>
</evidence>
<accession>A0ACB8XJ89</accession>
<evidence type="ECO:0000313" key="2">
    <source>
        <dbReference type="Proteomes" id="UP001055879"/>
    </source>
</evidence>
<dbReference type="Proteomes" id="UP001055879">
    <property type="component" value="Linkage Group LG17"/>
</dbReference>
<protein>
    <submittedName>
        <fullName evidence="1">Uncharacterized protein</fullName>
    </submittedName>
</protein>
<reference evidence="2" key="1">
    <citation type="journal article" date="2022" name="Mol. Ecol. Resour.">
        <title>The genomes of chicory, endive, great burdock and yacon provide insights into Asteraceae palaeo-polyploidization history and plant inulin production.</title>
        <authorList>
            <person name="Fan W."/>
            <person name="Wang S."/>
            <person name="Wang H."/>
            <person name="Wang A."/>
            <person name="Jiang F."/>
            <person name="Liu H."/>
            <person name="Zhao H."/>
            <person name="Xu D."/>
            <person name="Zhang Y."/>
        </authorList>
    </citation>
    <scope>NUCLEOTIDE SEQUENCE [LARGE SCALE GENOMIC DNA]</scope>
    <source>
        <strain evidence="2">cv. Niubang</strain>
    </source>
</reference>
<sequence>MMVYHHRDDDGFYHHMKKMVEQAVSSCVIVVILGYDQTTDSLSEDNFTTIHLVVKVLLGDSDPSSVHFFTNLSSMKMPKQVKKTLKHHESVPMDWFNYINDDSLKSAIPIGPRFQADLPEWSGPPHSALSDSDSSKWLGTVIWSMNNTTPESKGDAIGKGRPESCNCSPPGSIPCVKRHVNKKAAHLQKDLGPAFQKWKFDQMGEGVAKLWKQPEQQKFTHLMKKNLLSEGKEFIKPALECFPLKSKKAIVGYYFNVYIPRRMSIQTRSGCTMVDTDDEEEKCKSPCSKKSRKRDRDDGITLYNSKLVKTRYLTGRR</sequence>
<proteinExistence type="predicted"/>
<reference evidence="1 2" key="2">
    <citation type="journal article" date="2022" name="Mol. Ecol. Resour.">
        <title>The genomes of chicory, endive, great burdock and yacon provide insights into Asteraceae paleo-polyploidization history and plant inulin production.</title>
        <authorList>
            <person name="Fan W."/>
            <person name="Wang S."/>
            <person name="Wang H."/>
            <person name="Wang A."/>
            <person name="Jiang F."/>
            <person name="Liu H."/>
            <person name="Zhao H."/>
            <person name="Xu D."/>
            <person name="Zhang Y."/>
        </authorList>
    </citation>
    <scope>NUCLEOTIDE SEQUENCE [LARGE SCALE GENOMIC DNA]</scope>
    <source>
        <strain evidence="2">cv. Niubang</strain>
    </source>
</reference>